<comment type="similarity">
    <text evidence="2">Belongs to the RIB43A family.</text>
</comment>
<keyword evidence="3" id="KW-0963">Cytoplasm</keyword>
<evidence type="ECO:0008006" key="12">
    <source>
        <dbReference type="Google" id="ProtNLM"/>
    </source>
</evidence>
<organism evidence="10 11">
    <name type="scientific">Rotaria magnacalcarata</name>
    <dbReference type="NCBI Taxonomy" id="392030"/>
    <lineage>
        <taxon>Eukaryota</taxon>
        <taxon>Metazoa</taxon>
        <taxon>Spiralia</taxon>
        <taxon>Gnathifera</taxon>
        <taxon>Rotifera</taxon>
        <taxon>Eurotatoria</taxon>
        <taxon>Bdelloidea</taxon>
        <taxon>Philodinida</taxon>
        <taxon>Philodinidae</taxon>
        <taxon>Rotaria</taxon>
    </lineage>
</organism>
<dbReference type="Proteomes" id="UP000681720">
    <property type="component" value="Unassembled WGS sequence"/>
</dbReference>
<comment type="subcellular location">
    <subcellularLocation>
        <location evidence="1">Cytoplasm</location>
        <location evidence="1">Cytoskeleton</location>
        <location evidence="1">Flagellum axoneme</location>
    </subcellularLocation>
</comment>
<sequence>MPARVSDDDPRCGLASLQKFQGEDLNARARAKFQQEQLREWSLKQQENQRRAQQQQQSADQLFFAKQIELDQRAVELQQAEEQCRRDINKSTRDYNDAL</sequence>
<dbReference type="Pfam" id="PF05914">
    <property type="entry name" value="RIB43A"/>
    <property type="match status" value="1"/>
</dbReference>
<feature type="non-terminal residue" evidence="10">
    <location>
        <position position="99"/>
    </location>
</feature>
<evidence type="ECO:0000256" key="4">
    <source>
        <dbReference type="ARBA" id="ARBA00022846"/>
    </source>
</evidence>
<evidence type="ECO:0000256" key="7">
    <source>
        <dbReference type="ARBA" id="ARBA00023212"/>
    </source>
</evidence>
<keyword evidence="8" id="KW-0966">Cell projection</keyword>
<evidence type="ECO:0000313" key="11">
    <source>
        <dbReference type="Proteomes" id="UP000681720"/>
    </source>
</evidence>
<evidence type="ECO:0000256" key="5">
    <source>
        <dbReference type="ARBA" id="ARBA00023054"/>
    </source>
</evidence>
<keyword evidence="5" id="KW-0175">Coiled coil</keyword>
<proteinExistence type="inferred from homology"/>
<comment type="subunit">
    <text evidence="9">Microtubule inner protein component of sperm flagellar doublet microtubules.</text>
</comment>
<evidence type="ECO:0000256" key="9">
    <source>
        <dbReference type="ARBA" id="ARBA00046435"/>
    </source>
</evidence>
<reference evidence="10" key="1">
    <citation type="submission" date="2021-02" db="EMBL/GenBank/DDBJ databases">
        <authorList>
            <person name="Nowell W R."/>
        </authorList>
    </citation>
    <scope>NUCLEOTIDE SEQUENCE</scope>
</reference>
<accession>A0A8S3IJD4</accession>
<evidence type="ECO:0000256" key="2">
    <source>
        <dbReference type="ARBA" id="ARBA00006875"/>
    </source>
</evidence>
<evidence type="ECO:0000256" key="8">
    <source>
        <dbReference type="ARBA" id="ARBA00023273"/>
    </source>
</evidence>
<keyword evidence="4" id="KW-0282">Flagellum</keyword>
<dbReference type="InterPro" id="IPR008805">
    <property type="entry name" value="RIB43A"/>
</dbReference>
<comment type="caution">
    <text evidence="10">The sequence shown here is derived from an EMBL/GenBank/DDBJ whole genome shotgun (WGS) entry which is preliminary data.</text>
</comment>
<keyword evidence="6" id="KW-0969">Cilium</keyword>
<protein>
    <recommendedName>
        <fullName evidence="12">RIB43A-like with coiled-coils protein 2</fullName>
    </recommendedName>
</protein>
<evidence type="ECO:0000313" key="10">
    <source>
        <dbReference type="EMBL" id="CAF5201877.1"/>
    </source>
</evidence>
<dbReference type="AlphaFoldDB" id="A0A8S3IJD4"/>
<gene>
    <name evidence="10" type="ORF">GIL414_LOCUS76875</name>
</gene>
<name>A0A8S3IJD4_9BILA</name>
<keyword evidence="7" id="KW-0206">Cytoskeleton</keyword>
<dbReference type="PANTHER" id="PTHR14517:SF6">
    <property type="entry name" value="RE41410P"/>
    <property type="match status" value="1"/>
</dbReference>
<evidence type="ECO:0000256" key="1">
    <source>
        <dbReference type="ARBA" id="ARBA00004611"/>
    </source>
</evidence>
<evidence type="ECO:0000256" key="3">
    <source>
        <dbReference type="ARBA" id="ARBA00022490"/>
    </source>
</evidence>
<dbReference type="PANTHER" id="PTHR14517">
    <property type="entry name" value="RIB43A-RELATED"/>
    <property type="match status" value="1"/>
</dbReference>
<evidence type="ECO:0000256" key="6">
    <source>
        <dbReference type="ARBA" id="ARBA00023069"/>
    </source>
</evidence>
<dbReference type="EMBL" id="CAJOBJ010346325">
    <property type="protein sequence ID" value="CAF5201877.1"/>
    <property type="molecule type" value="Genomic_DNA"/>
</dbReference>